<sequence>MKFKNYLLCGAAVLALAACSPQTGGGNSQGTDQATGSASQSSLADMEIHIPYEKFVLDNGLTVIVHEDRKAPIVAVNVWYHVGSKDEPAGKTGFAHLFEHLMFNGSENFDGELFVPLEKVGGKDLNGTTWFDRTNYYETVPTPALEMALWLESDRMGHLLGAVTQEKLDNQIGVVQNEKRQGDAQPFGKMEYPQLEGLFPPGHPYRHSTIGSMEDLSGASLEDVHAWFKKYYGAANTVVVLSGDVDAATARPLVEKYFGDIPAGPALSKTKSWVPVKSSNQIEEMTDDVPNLRISRTWTVPNRTDKRAYLLRLAAEVLGGGKNSRLYQALVYQSQLASDVSVHLQPFELTSLFEIEVNLKDPDAREKAEQILNETVEKFLAEGATAEEISRAQTVITASTIRGLERIGGGGSKAVTLAQGELYAGDPAFISKVINWTNTATASDVNEQAREWLTNGYYQLTVLPAQSYTTVASSVDRSAGPPMPTTMPELTFPAVEEATLSNGMKVVLANRTTVPIVEMALQFDAGYAADAGQKPGTAKFALAMMDEGTTNRSALEIAAEAESLGAGISSSSNLDVSRLHLNALKPNLDQSLDLFADVVRNPAFDAEEMERLRQRWIVSIDQEKSSLMQAALRLMPTALYDEGHPYHMAYQGSGTKESITNLTREDITAFYSNWLRPDNATVMIAGDITMAEAIPALEKAFGSWTAPATPKPEKDVDALSSPAGGRIILVDQPNSPSTMIMGAQLLSSTGADDAMLIDMASDIYGGEFTSRLNMNIREDKGWSYYAYASALDARGQRMWINYSPIQVDKTRDGFLEMRKELENYVRATPASEAELQKMKETRTNSLPGAFETSGAVLGNMLGNERFGRPYDHVTTLKSRYEALTVGDVRTAASESLKPENMVWLLVGDLSKIEADIRGLGIGTVEVWDKDGNRLR</sequence>
<proteinExistence type="inferred from homology"/>
<evidence type="ECO:0000256" key="4">
    <source>
        <dbReference type="ARBA" id="ARBA00022833"/>
    </source>
</evidence>
<dbReference type="InterPro" id="IPR007863">
    <property type="entry name" value="Peptidase_M16_C"/>
</dbReference>
<dbReference type="RefSeq" id="WP_191250716.1">
    <property type="nucleotide sequence ID" value="NZ_BNCI01000001.1"/>
</dbReference>
<dbReference type="AlphaFoldDB" id="A0A919APE1"/>
<dbReference type="EMBL" id="BNCI01000001">
    <property type="protein sequence ID" value="GHF18638.1"/>
    <property type="molecule type" value="Genomic_DNA"/>
</dbReference>
<evidence type="ECO:0000256" key="5">
    <source>
        <dbReference type="ARBA" id="ARBA00023049"/>
    </source>
</evidence>
<evidence type="ECO:0000259" key="8">
    <source>
        <dbReference type="Pfam" id="PF05193"/>
    </source>
</evidence>
<comment type="similarity">
    <text evidence="1">Belongs to the peptidase M16 family.</text>
</comment>
<dbReference type="PANTHER" id="PTHR43690">
    <property type="entry name" value="NARDILYSIN"/>
    <property type="match status" value="1"/>
</dbReference>
<accession>A0A919APE1</accession>
<protein>
    <submittedName>
        <fullName evidence="9">Peptidase M16</fullName>
    </submittedName>
</protein>
<evidence type="ECO:0000259" key="7">
    <source>
        <dbReference type="Pfam" id="PF00675"/>
    </source>
</evidence>
<evidence type="ECO:0000256" key="2">
    <source>
        <dbReference type="ARBA" id="ARBA00022670"/>
    </source>
</evidence>
<comment type="caution">
    <text evidence="9">The sequence shown here is derived from an EMBL/GenBank/DDBJ whole genome shotgun (WGS) entry which is preliminary data.</text>
</comment>
<dbReference type="Gene3D" id="3.30.830.10">
    <property type="entry name" value="Metalloenzyme, LuxS/M16 peptidase-like"/>
    <property type="match status" value="4"/>
</dbReference>
<keyword evidence="6" id="KW-0732">Signal</keyword>
<keyword evidence="2" id="KW-0645">Protease</keyword>
<dbReference type="GO" id="GO:0046872">
    <property type="term" value="F:metal ion binding"/>
    <property type="evidence" value="ECO:0007669"/>
    <property type="project" value="InterPro"/>
</dbReference>
<keyword evidence="10" id="KW-1185">Reference proteome</keyword>
<evidence type="ECO:0000256" key="6">
    <source>
        <dbReference type="SAM" id="SignalP"/>
    </source>
</evidence>
<dbReference type="InterPro" id="IPR050626">
    <property type="entry name" value="Peptidase_M16"/>
</dbReference>
<feature type="domain" description="Peptidase M16 C-terminal" evidence="8">
    <location>
        <begin position="220"/>
        <end position="394"/>
    </location>
</feature>
<feature type="signal peptide" evidence="6">
    <location>
        <begin position="1"/>
        <end position="17"/>
    </location>
</feature>
<evidence type="ECO:0000313" key="9">
    <source>
        <dbReference type="EMBL" id="GHF18638.1"/>
    </source>
</evidence>
<dbReference type="GO" id="GO:0006508">
    <property type="term" value="P:proteolysis"/>
    <property type="evidence" value="ECO:0007669"/>
    <property type="project" value="UniProtKB-KW"/>
</dbReference>
<organism evidence="9 10">
    <name type="scientific">Kordiimonas sediminis</name>
    <dbReference type="NCBI Taxonomy" id="1735581"/>
    <lineage>
        <taxon>Bacteria</taxon>
        <taxon>Pseudomonadati</taxon>
        <taxon>Pseudomonadota</taxon>
        <taxon>Alphaproteobacteria</taxon>
        <taxon>Kordiimonadales</taxon>
        <taxon>Kordiimonadaceae</taxon>
        <taxon>Kordiimonas</taxon>
    </lineage>
</organism>
<feature type="chain" id="PRO_5038138882" evidence="6">
    <location>
        <begin position="18"/>
        <end position="935"/>
    </location>
</feature>
<feature type="domain" description="Peptidase M16 N-terminal" evidence="7">
    <location>
        <begin position="505"/>
        <end position="630"/>
    </location>
</feature>
<keyword evidence="3" id="KW-0378">Hydrolase</keyword>
<feature type="domain" description="Peptidase M16 N-terminal" evidence="7">
    <location>
        <begin position="63"/>
        <end position="183"/>
    </location>
</feature>
<dbReference type="PROSITE" id="PS51257">
    <property type="entry name" value="PROKAR_LIPOPROTEIN"/>
    <property type="match status" value="1"/>
</dbReference>
<evidence type="ECO:0000256" key="1">
    <source>
        <dbReference type="ARBA" id="ARBA00007261"/>
    </source>
</evidence>
<dbReference type="PANTHER" id="PTHR43690:SF17">
    <property type="entry name" value="PROTEIN YHJJ"/>
    <property type="match status" value="1"/>
</dbReference>
<dbReference type="InterPro" id="IPR011765">
    <property type="entry name" value="Pept_M16_N"/>
</dbReference>
<dbReference type="Proteomes" id="UP000630923">
    <property type="component" value="Unassembled WGS sequence"/>
</dbReference>
<name>A0A919APE1_9PROT</name>
<evidence type="ECO:0000313" key="10">
    <source>
        <dbReference type="Proteomes" id="UP000630923"/>
    </source>
</evidence>
<dbReference type="InterPro" id="IPR011249">
    <property type="entry name" value="Metalloenz_LuxS/M16"/>
</dbReference>
<keyword evidence="4" id="KW-0862">Zinc</keyword>
<reference evidence="9" key="2">
    <citation type="submission" date="2020-09" db="EMBL/GenBank/DDBJ databases">
        <authorList>
            <person name="Sun Q."/>
            <person name="Kim S."/>
        </authorList>
    </citation>
    <scope>NUCLEOTIDE SEQUENCE</scope>
    <source>
        <strain evidence="9">KCTC 42590</strain>
    </source>
</reference>
<keyword evidence="5" id="KW-0482">Metalloprotease</keyword>
<reference evidence="9" key="1">
    <citation type="journal article" date="2014" name="Int. J. Syst. Evol. Microbiol.">
        <title>Complete genome sequence of Corynebacterium casei LMG S-19264T (=DSM 44701T), isolated from a smear-ripened cheese.</title>
        <authorList>
            <consortium name="US DOE Joint Genome Institute (JGI-PGF)"/>
            <person name="Walter F."/>
            <person name="Albersmeier A."/>
            <person name="Kalinowski J."/>
            <person name="Ruckert C."/>
        </authorList>
    </citation>
    <scope>NUCLEOTIDE SEQUENCE</scope>
    <source>
        <strain evidence="9">KCTC 42590</strain>
    </source>
</reference>
<evidence type="ECO:0000256" key="3">
    <source>
        <dbReference type="ARBA" id="ARBA00022801"/>
    </source>
</evidence>
<feature type="domain" description="Peptidase M16 C-terminal" evidence="8">
    <location>
        <begin position="661"/>
        <end position="840"/>
    </location>
</feature>
<dbReference type="SUPFAM" id="SSF63411">
    <property type="entry name" value="LuxS/MPP-like metallohydrolase"/>
    <property type="match status" value="4"/>
</dbReference>
<dbReference type="GO" id="GO:0008237">
    <property type="term" value="F:metallopeptidase activity"/>
    <property type="evidence" value="ECO:0007669"/>
    <property type="project" value="UniProtKB-KW"/>
</dbReference>
<dbReference type="Pfam" id="PF05193">
    <property type="entry name" value="Peptidase_M16_C"/>
    <property type="match status" value="2"/>
</dbReference>
<gene>
    <name evidence="9" type="ORF">GCM10017044_11460</name>
</gene>
<dbReference type="Pfam" id="PF00675">
    <property type="entry name" value="Peptidase_M16"/>
    <property type="match status" value="2"/>
</dbReference>